<reference evidence="2 3" key="1">
    <citation type="journal article" date="2016" name="Nat. Commun.">
        <title>Thousands of microbial genomes shed light on interconnected biogeochemical processes in an aquifer system.</title>
        <authorList>
            <person name="Anantharaman K."/>
            <person name="Brown C.T."/>
            <person name="Hug L.A."/>
            <person name="Sharon I."/>
            <person name="Castelle C.J."/>
            <person name="Probst A.J."/>
            <person name="Thomas B.C."/>
            <person name="Singh A."/>
            <person name="Wilkins M.J."/>
            <person name="Karaoz U."/>
            <person name="Brodie E.L."/>
            <person name="Williams K.H."/>
            <person name="Hubbard S.S."/>
            <person name="Banfield J.F."/>
        </authorList>
    </citation>
    <scope>NUCLEOTIDE SEQUENCE [LARGE SCALE GENOMIC DNA]</scope>
</reference>
<evidence type="ECO:0000313" key="2">
    <source>
        <dbReference type="EMBL" id="OGM05669.1"/>
    </source>
</evidence>
<evidence type="ECO:0000313" key="3">
    <source>
        <dbReference type="Proteomes" id="UP000178812"/>
    </source>
</evidence>
<feature type="region of interest" description="Disordered" evidence="1">
    <location>
        <begin position="90"/>
        <end position="120"/>
    </location>
</feature>
<proteinExistence type="predicted"/>
<comment type="caution">
    <text evidence="2">The sequence shown here is derived from an EMBL/GenBank/DDBJ whole genome shotgun (WGS) entry which is preliminary data.</text>
</comment>
<dbReference type="AlphaFoldDB" id="A0A1F7WT52"/>
<dbReference type="EMBL" id="MGFM01000028">
    <property type="protein sequence ID" value="OGM05669.1"/>
    <property type="molecule type" value="Genomic_DNA"/>
</dbReference>
<gene>
    <name evidence="2" type="ORF">A2125_00080</name>
</gene>
<sequence>MDSQTEQNEQGGASIHISLQELGVKRMDREGNRLFISYNYNADKPDAIANLAVKDGIILNGEIFLTIDEIVGDPLKTAITIQKKMTSGPSGRWSFDRKDSHGKKITPSHADNSNPHRTDERQRYEELAEFIEKAHTDEVMEKRYKFIEEAPDPKNPNVKIKFYEIDGLMGVSVLRYFRKEGEDWKMFRVEFRRQEP</sequence>
<accession>A0A1F7WT52</accession>
<name>A0A1F7WT52_9BACT</name>
<evidence type="ECO:0000256" key="1">
    <source>
        <dbReference type="SAM" id="MobiDB-lite"/>
    </source>
</evidence>
<organism evidence="2 3">
    <name type="scientific">Candidatus Woesebacteria bacterium GWB1_43_5</name>
    <dbReference type="NCBI Taxonomy" id="1802474"/>
    <lineage>
        <taxon>Bacteria</taxon>
        <taxon>Candidatus Woeseibacteriota</taxon>
    </lineage>
</organism>
<protein>
    <submittedName>
        <fullName evidence="2">Uncharacterized protein</fullName>
    </submittedName>
</protein>
<dbReference type="Proteomes" id="UP000178812">
    <property type="component" value="Unassembled WGS sequence"/>
</dbReference>